<dbReference type="Pfam" id="PF13439">
    <property type="entry name" value="Glyco_transf_4"/>
    <property type="match status" value="1"/>
</dbReference>
<organism evidence="3 4">
    <name type="scientific">Gaopeijia maritima</name>
    <dbReference type="NCBI Taxonomy" id="3119007"/>
    <lineage>
        <taxon>Bacteria</taxon>
        <taxon>Pseudomonadati</taxon>
        <taxon>Gemmatimonadota</taxon>
        <taxon>Longimicrobiia</taxon>
        <taxon>Gaopeijiales</taxon>
        <taxon>Gaopeijiaceae</taxon>
        <taxon>Gaopeijia</taxon>
    </lineage>
</organism>
<keyword evidence="3" id="KW-0808">Transferase</keyword>
<dbReference type="EC" id="2.4.-.-" evidence="3"/>
<dbReference type="EMBL" id="JBBHLI010000013">
    <property type="protein sequence ID" value="MEK9502613.1"/>
    <property type="molecule type" value="Genomic_DNA"/>
</dbReference>
<dbReference type="RefSeq" id="WP_405280242.1">
    <property type="nucleotide sequence ID" value="NZ_CP144380.1"/>
</dbReference>
<dbReference type="Proteomes" id="UP001484239">
    <property type="component" value="Unassembled WGS sequence"/>
</dbReference>
<comment type="caution">
    <text evidence="3">The sequence shown here is derived from an EMBL/GenBank/DDBJ whole genome shotgun (WGS) entry which is preliminary data.</text>
</comment>
<evidence type="ECO:0000259" key="2">
    <source>
        <dbReference type="Pfam" id="PF13439"/>
    </source>
</evidence>
<accession>A0ABU9EEW2</accession>
<evidence type="ECO:0000313" key="3">
    <source>
        <dbReference type="EMBL" id="MEK9502613.1"/>
    </source>
</evidence>
<proteinExistence type="predicted"/>
<dbReference type="Pfam" id="PF00534">
    <property type="entry name" value="Glycos_transf_1"/>
    <property type="match status" value="1"/>
</dbReference>
<dbReference type="PANTHER" id="PTHR12526:SF636">
    <property type="entry name" value="BLL3647 PROTEIN"/>
    <property type="match status" value="1"/>
</dbReference>
<dbReference type="InterPro" id="IPR028098">
    <property type="entry name" value="Glyco_trans_4-like_N"/>
</dbReference>
<evidence type="ECO:0000313" key="4">
    <source>
        <dbReference type="Proteomes" id="UP001484239"/>
    </source>
</evidence>
<dbReference type="Gene3D" id="3.40.50.2000">
    <property type="entry name" value="Glycogen Phosphorylase B"/>
    <property type="match status" value="2"/>
</dbReference>
<sequence length="376" mass="41331">MSKTRLLQITHDLHVGGLPRVVDTLCRAIDRDRFDVSVLCLRDVGPLGEALREDLGIRVDKLRDNHHVPDRMAFLKVARYLKKFPADVVHTHNTEPFIEGSLGAILAGVRTLVHTDHARPFPDRFRYMAGEWFVSQFAWRVVGVSDHTTENLRRYEKISPRKLVTIPNGIDGDRYDAEVDVAAARAELGIPEGAPVLGFASRLAEQKGLTYLLQALPAVLAAHPGARLLVAGTGELEDALRVEAEERGVAEAIHFLGVRLDIPRLLKVFDLHVLPSLWEGLPMIILESMAAGCPTVATRVGGVATAIEDGVNGRLVEPRDPDALATAIVEMLDDPARRCALGKAARTTFRAGFTADAMARSYEHLYQRLPLPAVHT</sequence>
<name>A0ABU9EEW2_9BACT</name>
<feature type="domain" description="Glycosyl transferase family 1" evidence="1">
    <location>
        <begin position="183"/>
        <end position="347"/>
    </location>
</feature>
<dbReference type="InterPro" id="IPR001296">
    <property type="entry name" value="Glyco_trans_1"/>
</dbReference>
<evidence type="ECO:0000259" key="1">
    <source>
        <dbReference type="Pfam" id="PF00534"/>
    </source>
</evidence>
<dbReference type="GO" id="GO:0016757">
    <property type="term" value="F:glycosyltransferase activity"/>
    <property type="evidence" value="ECO:0007669"/>
    <property type="project" value="UniProtKB-KW"/>
</dbReference>
<reference evidence="3 4" key="1">
    <citation type="submission" date="2024-02" db="EMBL/GenBank/DDBJ databases">
        <title>A novel Gemmatimonadota bacterium.</title>
        <authorList>
            <person name="Du Z.-J."/>
            <person name="Ye Y.-Q."/>
        </authorList>
    </citation>
    <scope>NUCLEOTIDE SEQUENCE [LARGE SCALE GENOMIC DNA]</scope>
    <source>
        <strain evidence="3 4">DH-20</strain>
    </source>
</reference>
<dbReference type="SUPFAM" id="SSF53756">
    <property type="entry name" value="UDP-Glycosyltransferase/glycogen phosphorylase"/>
    <property type="match status" value="1"/>
</dbReference>
<protein>
    <submittedName>
        <fullName evidence="3">Glycosyltransferase family 4 protein</fullName>
        <ecNumber evidence="3">2.4.-.-</ecNumber>
    </submittedName>
</protein>
<keyword evidence="3" id="KW-0328">Glycosyltransferase</keyword>
<keyword evidence="4" id="KW-1185">Reference proteome</keyword>
<dbReference type="PANTHER" id="PTHR12526">
    <property type="entry name" value="GLYCOSYLTRANSFERASE"/>
    <property type="match status" value="1"/>
</dbReference>
<gene>
    <name evidence="3" type="ORF">WI372_16585</name>
</gene>
<feature type="domain" description="Glycosyltransferase subfamily 4-like N-terminal" evidence="2">
    <location>
        <begin position="15"/>
        <end position="174"/>
    </location>
</feature>
<dbReference type="CDD" id="cd03801">
    <property type="entry name" value="GT4_PimA-like"/>
    <property type="match status" value="1"/>
</dbReference>